<comment type="function">
    <text evidence="1 9">Catalyzes the insertion of molybdate into adenylated molybdopterin with the concomitant release of AMP.</text>
</comment>
<protein>
    <recommendedName>
        <fullName evidence="5 9">Molybdopterin molybdenumtransferase</fullName>
        <ecNumber evidence="4 9">2.10.1.1</ecNumber>
    </recommendedName>
</protein>
<dbReference type="GO" id="GO:0046872">
    <property type="term" value="F:metal ion binding"/>
    <property type="evidence" value="ECO:0007669"/>
    <property type="project" value="UniProtKB-UniRule"/>
</dbReference>
<dbReference type="SUPFAM" id="SSF63882">
    <property type="entry name" value="MoeA N-terminal region -like"/>
    <property type="match status" value="1"/>
</dbReference>
<dbReference type="InterPro" id="IPR036135">
    <property type="entry name" value="MoeA_linker/N_sf"/>
</dbReference>
<keyword evidence="6 9" id="KW-0500">Molybdenum</keyword>
<dbReference type="GO" id="GO:0006777">
    <property type="term" value="P:Mo-molybdopterin cofactor biosynthetic process"/>
    <property type="evidence" value="ECO:0007669"/>
    <property type="project" value="UniProtKB-UniRule"/>
</dbReference>
<evidence type="ECO:0000256" key="9">
    <source>
        <dbReference type="RuleBase" id="RU365090"/>
    </source>
</evidence>
<dbReference type="GO" id="GO:0005829">
    <property type="term" value="C:cytosol"/>
    <property type="evidence" value="ECO:0007669"/>
    <property type="project" value="TreeGrafter"/>
</dbReference>
<dbReference type="GO" id="GO:0061599">
    <property type="term" value="F:molybdopterin molybdotransferase activity"/>
    <property type="evidence" value="ECO:0007669"/>
    <property type="project" value="UniProtKB-UniRule"/>
</dbReference>
<comment type="pathway">
    <text evidence="2 9">Cofactor biosynthesis; molybdopterin biosynthesis.</text>
</comment>
<dbReference type="Pfam" id="PF00994">
    <property type="entry name" value="MoCF_biosynth"/>
    <property type="match status" value="1"/>
</dbReference>
<dbReference type="InterPro" id="IPR001453">
    <property type="entry name" value="MoaB/Mog_dom"/>
</dbReference>
<keyword evidence="12" id="KW-1185">Reference proteome</keyword>
<keyword evidence="9" id="KW-0479">Metal-binding</keyword>
<dbReference type="Gene3D" id="3.90.105.10">
    <property type="entry name" value="Molybdopterin biosynthesis moea protein, domain 2"/>
    <property type="match status" value="1"/>
</dbReference>
<name>A0A2T0AKH2_9FIRM</name>
<gene>
    <name evidence="11" type="primary">moeA_3</name>
    <name evidence="11" type="ORF">MOHU_25640</name>
</gene>
<dbReference type="Proteomes" id="UP000238415">
    <property type="component" value="Unassembled WGS sequence"/>
</dbReference>
<feature type="domain" description="MoaB/Mog" evidence="10">
    <location>
        <begin position="179"/>
        <end position="322"/>
    </location>
</feature>
<dbReference type="InterPro" id="IPR036425">
    <property type="entry name" value="MoaB/Mog-like_dom_sf"/>
</dbReference>
<evidence type="ECO:0000256" key="4">
    <source>
        <dbReference type="ARBA" id="ARBA00013269"/>
    </source>
</evidence>
<dbReference type="PANTHER" id="PTHR10192">
    <property type="entry name" value="MOLYBDOPTERIN BIOSYNTHESIS PROTEIN"/>
    <property type="match status" value="1"/>
</dbReference>
<evidence type="ECO:0000256" key="1">
    <source>
        <dbReference type="ARBA" id="ARBA00002901"/>
    </source>
</evidence>
<organism evidence="11 12">
    <name type="scientific">Neomoorella humiferrea</name>
    <dbReference type="NCBI Taxonomy" id="676965"/>
    <lineage>
        <taxon>Bacteria</taxon>
        <taxon>Bacillati</taxon>
        <taxon>Bacillota</taxon>
        <taxon>Clostridia</taxon>
        <taxon>Neomoorellales</taxon>
        <taxon>Neomoorellaceae</taxon>
        <taxon>Neomoorella</taxon>
    </lineage>
</organism>
<dbReference type="SUPFAM" id="SSF53218">
    <property type="entry name" value="Molybdenum cofactor biosynthesis proteins"/>
    <property type="match status" value="1"/>
</dbReference>
<dbReference type="EMBL" id="PVXM01000058">
    <property type="protein sequence ID" value="PRR69033.1"/>
    <property type="molecule type" value="Genomic_DNA"/>
</dbReference>
<dbReference type="InterPro" id="IPR005110">
    <property type="entry name" value="MoeA_linker/N"/>
</dbReference>
<evidence type="ECO:0000256" key="7">
    <source>
        <dbReference type="ARBA" id="ARBA00023150"/>
    </source>
</evidence>
<keyword evidence="9" id="KW-0460">Magnesium</keyword>
<dbReference type="InterPro" id="IPR038987">
    <property type="entry name" value="MoeA-like"/>
</dbReference>
<dbReference type="AlphaFoldDB" id="A0A2T0AKH2"/>
<reference evidence="11 12" key="1">
    <citation type="submission" date="2018-03" db="EMBL/GenBank/DDBJ databases">
        <title>Genome sequence of Moorella humiferrea DSM 23265.</title>
        <authorList>
            <person name="Poehlein A."/>
            <person name="Daniel R."/>
        </authorList>
    </citation>
    <scope>NUCLEOTIDE SEQUENCE [LARGE SCALE GENOMIC DNA]</scope>
    <source>
        <strain evidence="11 12">DSM 23265</strain>
    </source>
</reference>
<dbReference type="Gene3D" id="2.40.340.10">
    <property type="entry name" value="MoeA, C-terminal, domain IV"/>
    <property type="match status" value="1"/>
</dbReference>
<keyword evidence="7 9" id="KW-0501">Molybdenum cofactor biosynthesis</keyword>
<sequence>MAPLSVEEARAALLAGLRPLGRIKVRLEEANGRVLAEAVRAPGPYPPFSRSLVDGYALGPHDANSDGSSFIYRLVGTVTAGSTTAIALKEGTAAAVFTGARLPEGTVAVVPVEAVKERQGEIVVLDFPASGRYLEQSGEEVKPGEEILAAGTVIGPGEISLLAALGFREITVYRRPRVALATTGNELREPGNGRVADFFDRAAIYGSNLYALAAAVEAYGGQVICLGILKDVLEEQVAACRRGLEEGDLLLFTGGAGGSAFDFTSAAFSGAGGELLFTELAVRPGKRAVAARAGNKLMIGLPGTPPAAQVLFYLLVVPVLKAMGGRQGALSAFLAPLKKAVDRPRAERTFYWARVECRGGRFEVTPLPRYPGGIRAAVGANALIDLPPGAAPKEGEEVTVIMISDIE</sequence>
<keyword evidence="9 11" id="KW-0808">Transferase</keyword>
<dbReference type="SMART" id="SM00852">
    <property type="entry name" value="MoCF_biosynth"/>
    <property type="match status" value="1"/>
</dbReference>
<dbReference type="EC" id="2.10.1.1" evidence="4 9"/>
<comment type="catalytic activity">
    <reaction evidence="8">
        <text>adenylyl-molybdopterin + molybdate = Mo-molybdopterin + AMP + H(+)</text>
        <dbReference type="Rhea" id="RHEA:35047"/>
        <dbReference type="ChEBI" id="CHEBI:15378"/>
        <dbReference type="ChEBI" id="CHEBI:36264"/>
        <dbReference type="ChEBI" id="CHEBI:62727"/>
        <dbReference type="ChEBI" id="CHEBI:71302"/>
        <dbReference type="ChEBI" id="CHEBI:456215"/>
        <dbReference type="EC" id="2.10.1.1"/>
    </reaction>
</comment>
<comment type="cofactor">
    <cofactor evidence="9">
        <name>Mg(2+)</name>
        <dbReference type="ChEBI" id="CHEBI:18420"/>
    </cofactor>
</comment>
<proteinExistence type="inferred from homology"/>
<evidence type="ECO:0000259" key="10">
    <source>
        <dbReference type="SMART" id="SM00852"/>
    </source>
</evidence>
<comment type="similarity">
    <text evidence="3 9">Belongs to the MoeA family.</text>
</comment>
<dbReference type="InterPro" id="IPR036688">
    <property type="entry name" value="MoeA_C_domain_IV_sf"/>
</dbReference>
<evidence type="ECO:0000313" key="12">
    <source>
        <dbReference type="Proteomes" id="UP000238415"/>
    </source>
</evidence>
<dbReference type="InterPro" id="IPR005111">
    <property type="entry name" value="MoeA_C_domain_IV"/>
</dbReference>
<dbReference type="Pfam" id="PF03453">
    <property type="entry name" value="MoeA_N"/>
    <property type="match status" value="1"/>
</dbReference>
<dbReference type="Gene3D" id="2.170.190.11">
    <property type="entry name" value="Molybdopterin biosynthesis moea protein, domain 3"/>
    <property type="match status" value="1"/>
</dbReference>
<evidence type="ECO:0000313" key="11">
    <source>
        <dbReference type="EMBL" id="PRR69033.1"/>
    </source>
</evidence>
<dbReference type="PANTHER" id="PTHR10192:SF5">
    <property type="entry name" value="GEPHYRIN"/>
    <property type="match status" value="1"/>
</dbReference>
<dbReference type="CDD" id="cd00887">
    <property type="entry name" value="MoeA"/>
    <property type="match status" value="1"/>
</dbReference>
<evidence type="ECO:0000256" key="6">
    <source>
        <dbReference type="ARBA" id="ARBA00022505"/>
    </source>
</evidence>
<evidence type="ECO:0000256" key="3">
    <source>
        <dbReference type="ARBA" id="ARBA00010763"/>
    </source>
</evidence>
<dbReference type="UniPathway" id="UPA00344"/>
<accession>A0A2T0AKH2</accession>
<evidence type="ECO:0000256" key="5">
    <source>
        <dbReference type="ARBA" id="ARBA00021108"/>
    </source>
</evidence>
<dbReference type="Gene3D" id="3.40.980.10">
    <property type="entry name" value="MoaB/Mog-like domain"/>
    <property type="match status" value="1"/>
</dbReference>
<dbReference type="SUPFAM" id="SSF63867">
    <property type="entry name" value="MoeA C-terminal domain-like"/>
    <property type="match status" value="1"/>
</dbReference>
<evidence type="ECO:0000256" key="8">
    <source>
        <dbReference type="ARBA" id="ARBA00047317"/>
    </source>
</evidence>
<dbReference type="RefSeq" id="WP_106006472.1">
    <property type="nucleotide sequence ID" value="NZ_CP136419.1"/>
</dbReference>
<evidence type="ECO:0000256" key="2">
    <source>
        <dbReference type="ARBA" id="ARBA00005046"/>
    </source>
</evidence>
<comment type="caution">
    <text evidence="11">The sequence shown here is derived from an EMBL/GenBank/DDBJ whole genome shotgun (WGS) entry which is preliminary data.</text>
</comment>
<dbReference type="OrthoDB" id="9804758at2"/>
<dbReference type="Pfam" id="PF03454">
    <property type="entry name" value="MoeA_C"/>
    <property type="match status" value="1"/>
</dbReference>